<accession>A0ABR4CT90</accession>
<sequence length="13" mass="1422">MAIQSGLEPVLTY</sequence>
<keyword evidence="2" id="KW-1185">Reference proteome</keyword>
<organism evidence="1 2">
    <name type="scientific">Oculimacula yallundae</name>
    <dbReference type="NCBI Taxonomy" id="86028"/>
    <lineage>
        <taxon>Eukaryota</taxon>
        <taxon>Fungi</taxon>
        <taxon>Dikarya</taxon>
        <taxon>Ascomycota</taxon>
        <taxon>Pezizomycotina</taxon>
        <taxon>Leotiomycetes</taxon>
        <taxon>Helotiales</taxon>
        <taxon>Ploettnerulaceae</taxon>
        <taxon>Oculimacula</taxon>
    </lineage>
</organism>
<proteinExistence type="predicted"/>
<gene>
    <name evidence="1" type="ORF">VTL71DRAFT_10336</name>
</gene>
<protein>
    <submittedName>
        <fullName evidence="1">Uncharacterized protein</fullName>
    </submittedName>
</protein>
<name>A0ABR4CT90_9HELO</name>
<comment type="caution">
    <text evidence="1">The sequence shown here is derived from an EMBL/GenBank/DDBJ whole genome shotgun (WGS) entry which is preliminary data.</text>
</comment>
<evidence type="ECO:0000313" key="1">
    <source>
        <dbReference type="EMBL" id="KAL2073012.1"/>
    </source>
</evidence>
<reference evidence="1 2" key="1">
    <citation type="journal article" date="2024" name="Commun. Biol.">
        <title>Comparative genomic analysis of thermophilic fungi reveals convergent evolutionary adaptations and gene losses.</title>
        <authorList>
            <person name="Steindorff A.S."/>
            <person name="Aguilar-Pontes M.V."/>
            <person name="Robinson A.J."/>
            <person name="Andreopoulos B."/>
            <person name="LaButti K."/>
            <person name="Kuo A."/>
            <person name="Mondo S."/>
            <person name="Riley R."/>
            <person name="Otillar R."/>
            <person name="Haridas S."/>
            <person name="Lipzen A."/>
            <person name="Grimwood J."/>
            <person name="Schmutz J."/>
            <person name="Clum A."/>
            <person name="Reid I.D."/>
            <person name="Moisan M.C."/>
            <person name="Butler G."/>
            <person name="Nguyen T.T.M."/>
            <person name="Dewar K."/>
            <person name="Conant G."/>
            <person name="Drula E."/>
            <person name="Henrissat B."/>
            <person name="Hansel C."/>
            <person name="Singer S."/>
            <person name="Hutchinson M.I."/>
            <person name="de Vries R.P."/>
            <person name="Natvig D.O."/>
            <person name="Powell A.J."/>
            <person name="Tsang A."/>
            <person name="Grigoriev I.V."/>
        </authorList>
    </citation>
    <scope>NUCLEOTIDE SEQUENCE [LARGE SCALE GENOMIC DNA]</scope>
    <source>
        <strain evidence="1 2">CBS 494.80</strain>
    </source>
</reference>
<dbReference type="EMBL" id="JAZHXI010000003">
    <property type="protein sequence ID" value="KAL2073012.1"/>
    <property type="molecule type" value="Genomic_DNA"/>
</dbReference>
<dbReference type="Proteomes" id="UP001595075">
    <property type="component" value="Unassembled WGS sequence"/>
</dbReference>
<evidence type="ECO:0000313" key="2">
    <source>
        <dbReference type="Proteomes" id="UP001595075"/>
    </source>
</evidence>